<keyword evidence="1" id="KW-0812">Transmembrane</keyword>
<name>A0AA37WFL0_9BACT</name>
<keyword evidence="3" id="KW-1185">Reference proteome</keyword>
<dbReference type="AlphaFoldDB" id="A0AA37WFL0"/>
<protein>
    <recommendedName>
        <fullName evidence="4">ABC transporter permease</fullName>
    </recommendedName>
</protein>
<evidence type="ECO:0000256" key="1">
    <source>
        <dbReference type="SAM" id="Phobius"/>
    </source>
</evidence>
<sequence length="258" mass="29472">MKAFKFYISSLKNELIKLRRTLAFWLTIISGLLFPILFFIAYSIKPLILDKGVNPWEKFMTLQIENSIPFFIPMFIVLIASLIMQIEHKSLGIKHLFSLPIPKWSVYFGKLSIVILAIISTYVYYFLAILISAEVLGLINPDLTFLEFRPDFLKYIKLLTSTFIACLGIVGIQFWLSFRFKNFIISLGMGMFLAIVGIIVSQAEQSIYFPYSFSVLSVSLGDKMPMIFGISAVAVYSLGCFIVTILLGYLDIRRMNIE</sequence>
<gene>
    <name evidence="2" type="ORF">GCM10007940_48020</name>
</gene>
<accession>A0AA37WFL0</accession>
<comment type="caution">
    <text evidence="2">The sequence shown here is derived from an EMBL/GenBank/DDBJ whole genome shotgun (WGS) entry which is preliminary data.</text>
</comment>
<reference evidence="2" key="2">
    <citation type="submission" date="2023-01" db="EMBL/GenBank/DDBJ databases">
        <title>Draft genome sequence of Portibacter lacus strain NBRC 108769.</title>
        <authorList>
            <person name="Sun Q."/>
            <person name="Mori K."/>
        </authorList>
    </citation>
    <scope>NUCLEOTIDE SEQUENCE</scope>
    <source>
        <strain evidence="2">NBRC 108769</strain>
    </source>
</reference>
<feature type="transmembrane region" description="Helical" evidence="1">
    <location>
        <begin position="21"/>
        <end position="48"/>
    </location>
</feature>
<keyword evidence="1" id="KW-1133">Transmembrane helix</keyword>
<dbReference type="EMBL" id="BSOH01000037">
    <property type="protein sequence ID" value="GLR20186.1"/>
    <property type="molecule type" value="Genomic_DNA"/>
</dbReference>
<feature type="transmembrane region" description="Helical" evidence="1">
    <location>
        <begin position="226"/>
        <end position="250"/>
    </location>
</feature>
<dbReference type="Proteomes" id="UP001156666">
    <property type="component" value="Unassembled WGS sequence"/>
</dbReference>
<dbReference type="PANTHER" id="PTHR37305">
    <property type="entry name" value="INTEGRAL MEMBRANE PROTEIN-RELATED"/>
    <property type="match status" value="1"/>
</dbReference>
<feature type="transmembrane region" description="Helical" evidence="1">
    <location>
        <begin position="107"/>
        <end position="132"/>
    </location>
</feature>
<evidence type="ECO:0008006" key="4">
    <source>
        <dbReference type="Google" id="ProtNLM"/>
    </source>
</evidence>
<feature type="transmembrane region" description="Helical" evidence="1">
    <location>
        <begin position="183"/>
        <end position="203"/>
    </location>
</feature>
<proteinExistence type="predicted"/>
<reference evidence="2" key="1">
    <citation type="journal article" date="2014" name="Int. J. Syst. Evol. Microbiol.">
        <title>Complete genome sequence of Corynebacterium casei LMG S-19264T (=DSM 44701T), isolated from a smear-ripened cheese.</title>
        <authorList>
            <consortium name="US DOE Joint Genome Institute (JGI-PGF)"/>
            <person name="Walter F."/>
            <person name="Albersmeier A."/>
            <person name="Kalinowski J."/>
            <person name="Ruckert C."/>
        </authorList>
    </citation>
    <scope>NUCLEOTIDE SEQUENCE</scope>
    <source>
        <strain evidence="2">NBRC 108769</strain>
    </source>
</reference>
<evidence type="ECO:0000313" key="2">
    <source>
        <dbReference type="EMBL" id="GLR20186.1"/>
    </source>
</evidence>
<dbReference type="RefSeq" id="WP_235295523.1">
    <property type="nucleotide sequence ID" value="NZ_BSOH01000037.1"/>
</dbReference>
<dbReference type="PANTHER" id="PTHR37305:SF1">
    <property type="entry name" value="MEMBRANE PROTEIN"/>
    <property type="match status" value="1"/>
</dbReference>
<dbReference type="Pfam" id="PF12730">
    <property type="entry name" value="ABC2_membrane_4"/>
    <property type="match status" value="1"/>
</dbReference>
<feature type="transmembrane region" description="Helical" evidence="1">
    <location>
        <begin position="68"/>
        <end position="86"/>
    </location>
</feature>
<organism evidence="2 3">
    <name type="scientific">Portibacter lacus</name>
    <dbReference type="NCBI Taxonomy" id="1099794"/>
    <lineage>
        <taxon>Bacteria</taxon>
        <taxon>Pseudomonadati</taxon>
        <taxon>Bacteroidota</taxon>
        <taxon>Saprospiria</taxon>
        <taxon>Saprospirales</taxon>
        <taxon>Haliscomenobacteraceae</taxon>
        <taxon>Portibacter</taxon>
    </lineage>
</organism>
<keyword evidence="1" id="KW-0472">Membrane</keyword>
<feature type="transmembrane region" description="Helical" evidence="1">
    <location>
        <begin position="152"/>
        <end position="176"/>
    </location>
</feature>
<dbReference type="CDD" id="cd21809">
    <property type="entry name" value="ABC-2_lan_permease-like"/>
    <property type="match status" value="1"/>
</dbReference>
<evidence type="ECO:0000313" key="3">
    <source>
        <dbReference type="Proteomes" id="UP001156666"/>
    </source>
</evidence>